<dbReference type="InterPro" id="IPR050503">
    <property type="entry name" value="cAMP-dep_PK_reg_su-like"/>
</dbReference>
<gene>
    <name evidence="3" type="ORF">LARV_01413</name>
</gene>
<protein>
    <submittedName>
        <fullName evidence="3">Protein containg cyclic nucleotide-binding domain</fullName>
    </submittedName>
</protein>
<dbReference type="GO" id="GO:0005829">
    <property type="term" value="C:cytosol"/>
    <property type="evidence" value="ECO:0007669"/>
    <property type="project" value="TreeGrafter"/>
</dbReference>
<dbReference type="Gene3D" id="2.60.120.10">
    <property type="entry name" value="Jelly Rolls"/>
    <property type="match status" value="1"/>
</dbReference>
<organism evidence="3">
    <name type="scientific">Longilinea arvoryzae</name>
    <dbReference type="NCBI Taxonomy" id="360412"/>
    <lineage>
        <taxon>Bacteria</taxon>
        <taxon>Bacillati</taxon>
        <taxon>Chloroflexota</taxon>
        <taxon>Anaerolineae</taxon>
        <taxon>Anaerolineales</taxon>
        <taxon>Anaerolineaceae</taxon>
        <taxon>Longilinea</taxon>
    </lineage>
</organism>
<evidence type="ECO:0000313" key="3">
    <source>
        <dbReference type="EMBL" id="GAP13658.1"/>
    </source>
</evidence>
<dbReference type="GO" id="GO:0005952">
    <property type="term" value="C:cAMP-dependent protein kinase complex"/>
    <property type="evidence" value="ECO:0007669"/>
    <property type="project" value="InterPro"/>
</dbReference>
<dbReference type="EMBL" id="DF967972">
    <property type="protein sequence ID" value="GAP13658.1"/>
    <property type="molecule type" value="Genomic_DNA"/>
</dbReference>
<dbReference type="CDD" id="cd00038">
    <property type="entry name" value="CAP_ED"/>
    <property type="match status" value="1"/>
</dbReference>
<dbReference type="AlphaFoldDB" id="A0A0S7BJ41"/>
<sequence length="238" mass="26707">MTSEMLRKIPMFSQLTGQALAEVEGGLKPRSLAAGEVLFNQGDPGDELILVTGGKLAIYAPEDGFPARGQPIRLFTDGSMLGEMALIDHQPRSLSARAEEPSTILALSRGDFERLMDENSILRNAIMAGLSERIRYTTDFLGEVRQWVQRITEGNYQAGIEIDTGRRFKDPSLAVLAAEFSKMAAQVKEREDTLKQEVAMLRIEIDETKRKEDASQIMNSDYYRSLKARVNEIRHKKE</sequence>
<evidence type="ECO:0000256" key="1">
    <source>
        <dbReference type="SAM" id="Coils"/>
    </source>
</evidence>
<dbReference type="SUPFAM" id="SSF51206">
    <property type="entry name" value="cAMP-binding domain-like"/>
    <property type="match status" value="1"/>
</dbReference>
<dbReference type="PANTHER" id="PTHR11635">
    <property type="entry name" value="CAMP-DEPENDENT PROTEIN KINASE REGULATORY CHAIN"/>
    <property type="match status" value="1"/>
</dbReference>
<dbReference type="OrthoDB" id="9812325at2"/>
<dbReference type="STRING" id="360412.LARV_01413"/>
<dbReference type="InterPro" id="IPR014710">
    <property type="entry name" value="RmlC-like_jellyroll"/>
</dbReference>
<feature type="domain" description="Cyclic nucleotide-binding" evidence="2">
    <location>
        <begin position="11"/>
        <end position="133"/>
    </location>
</feature>
<reference evidence="3" key="1">
    <citation type="submission" date="2015-07" db="EMBL/GenBank/DDBJ databases">
        <title>Draft Genome Sequences of Anaerolinea thermolimosa IMO-1, Bellilinea caldifistulae GOMI-1, Leptolinea tardivitalis YMTK-2, Levilinea saccharolytica KIBI-1,Longilinea arvoryzae KOME-1, Previously Described as Members of the Anaerolineaceae (Chloroflexi).</title>
        <authorList>
            <person name="Sekiguchi Y."/>
            <person name="Ohashi A."/>
            <person name="Matsuura N."/>
            <person name="Tourlousse M.D."/>
        </authorList>
    </citation>
    <scope>NUCLEOTIDE SEQUENCE [LARGE SCALE GENOMIC DNA]</scope>
    <source>
        <strain evidence="3">KOME-1</strain>
    </source>
</reference>
<dbReference type="PANTHER" id="PTHR11635:SF152">
    <property type="entry name" value="CAMP-DEPENDENT PROTEIN KINASE TYPE I REGULATORY SUBUNIT-RELATED"/>
    <property type="match status" value="1"/>
</dbReference>
<dbReference type="Pfam" id="PF00027">
    <property type="entry name" value="cNMP_binding"/>
    <property type="match status" value="1"/>
</dbReference>
<dbReference type="InterPro" id="IPR000595">
    <property type="entry name" value="cNMP-bd_dom"/>
</dbReference>
<feature type="coiled-coil region" evidence="1">
    <location>
        <begin position="184"/>
        <end position="211"/>
    </location>
</feature>
<evidence type="ECO:0000259" key="2">
    <source>
        <dbReference type="PROSITE" id="PS50042"/>
    </source>
</evidence>
<keyword evidence="4" id="KW-1185">Reference proteome</keyword>
<accession>A0A0S7BJ41</accession>
<keyword evidence="1" id="KW-0175">Coiled coil</keyword>
<dbReference type="InterPro" id="IPR018490">
    <property type="entry name" value="cNMP-bd_dom_sf"/>
</dbReference>
<dbReference type="Proteomes" id="UP000055060">
    <property type="component" value="Unassembled WGS sequence"/>
</dbReference>
<name>A0A0S7BJ41_9CHLR</name>
<proteinExistence type="predicted"/>
<dbReference type="SMART" id="SM00100">
    <property type="entry name" value="cNMP"/>
    <property type="match status" value="1"/>
</dbReference>
<dbReference type="PROSITE" id="PS50042">
    <property type="entry name" value="CNMP_BINDING_3"/>
    <property type="match status" value="1"/>
</dbReference>
<evidence type="ECO:0000313" key="4">
    <source>
        <dbReference type="Proteomes" id="UP000055060"/>
    </source>
</evidence>